<dbReference type="Proteomes" id="UP000006878">
    <property type="component" value="Chromosome"/>
</dbReference>
<name>A0ABM9PUU9_GLUAR</name>
<keyword evidence="1" id="KW-0812">Transmembrane</keyword>
<protein>
    <submittedName>
        <fullName evidence="2">Uncharacterized protein</fullName>
    </submittedName>
</protein>
<keyword evidence="1" id="KW-1133">Transmembrane helix</keyword>
<evidence type="ECO:0000313" key="3">
    <source>
        <dbReference type="Proteomes" id="UP000006878"/>
    </source>
</evidence>
<proteinExistence type="predicted"/>
<keyword evidence="3" id="KW-1185">Reference proteome</keyword>
<reference evidence="3" key="2">
    <citation type="submission" date="2010-07" db="EMBL/GenBank/DDBJ databases">
        <title>Complete genome sequence of Arthrobacter arilaitensis (strain DSM 16368 / CIP 108037 / JCM 13566 / Re117).</title>
        <authorList>
            <person name="Genoscope."/>
        </authorList>
    </citation>
    <scope>NUCLEOTIDE SEQUENCE [LARGE SCALE GENOMIC DNA]</scope>
    <source>
        <strain evidence="3">DSM 16368 / CIP 108037 / IAM 15318 / JCM 13566 / Re117</strain>
    </source>
</reference>
<sequence>MNPLIPNAYEVVVFYVLPLVITVVLAIVVYKLIRRSTKETELHRNSDDQHPDYDS</sequence>
<dbReference type="EMBL" id="FQ311875">
    <property type="protein sequence ID" value="CBT75047.1"/>
    <property type="molecule type" value="Genomic_DNA"/>
</dbReference>
<gene>
    <name evidence="2" type="ordered locus">AARI_08210</name>
</gene>
<organism evidence="2 3">
    <name type="scientific">Glutamicibacter arilaitensis (strain DSM 16368 / CIP 108037 / IAM 15318 / JCM 13566 / NCIMB 14258 / Re117)</name>
    <name type="common">Arthrobacter arilaitensis</name>
    <dbReference type="NCBI Taxonomy" id="861360"/>
    <lineage>
        <taxon>Bacteria</taxon>
        <taxon>Bacillati</taxon>
        <taxon>Actinomycetota</taxon>
        <taxon>Actinomycetes</taxon>
        <taxon>Micrococcales</taxon>
        <taxon>Micrococcaceae</taxon>
        <taxon>Glutamicibacter</taxon>
    </lineage>
</organism>
<accession>A0ABM9PUU9</accession>
<reference evidence="3" key="1">
    <citation type="journal article" date="2010" name="PLoS ONE">
        <title>The Arthrobacter arilaitensis Re117 genome sequence reveals its genetic adaptation to the surface of cheese.</title>
        <authorList>
            <person name="Monnet C."/>
            <person name="Loux V."/>
            <person name="Gibrat J.F."/>
            <person name="Spinnler E."/>
            <person name="Barbe V."/>
            <person name="Vacherie B."/>
            <person name="Gavory F."/>
            <person name="Gourbeyre E."/>
            <person name="Siguier P."/>
            <person name="Chandler M."/>
            <person name="Elleuch R."/>
            <person name="Irlinger F."/>
            <person name="Vallaeys T."/>
        </authorList>
    </citation>
    <scope>NUCLEOTIDE SEQUENCE</scope>
    <source>
        <strain evidence="3">DSM 16368 / CIP 108037 / IAM 15318 / JCM 13566 / Re117</strain>
    </source>
</reference>
<feature type="transmembrane region" description="Helical" evidence="1">
    <location>
        <begin position="12"/>
        <end position="33"/>
    </location>
</feature>
<evidence type="ECO:0000313" key="2">
    <source>
        <dbReference type="EMBL" id="CBT75047.1"/>
    </source>
</evidence>
<keyword evidence="1" id="KW-0472">Membrane</keyword>
<evidence type="ECO:0000256" key="1">
    <source>
        <dbReference type="SAM" id="Phobius"/>
    </source>
</evidence>